<dbReference type="Gene3D" id="2.30.110.10">
    <property type="entry name" value="Electron Transport, Fmn-binding Protein, Chain A"/>
    <property type="match status" value="1"/>
</dbReference>
<reference evidence="1 2" key="1">
    <citation type="submission" date="2016-10" db="EMBL/GenBank/DDBJ databases">
        <authorList>
            <person name="de Groot N.N."/>
        </authorList>
    </citation>
    <scope>NUCLEOTIDE SEQUENCE [LARGE SCALE GENOMIC DNA]</scope>
    <source>
        <strain evidence="1 2">DSM 28286</strain>
    </source>
</reference>
<gene>
    <name evidence="1" type="ORF">SAMN05444277_102268</name>
</gene>
<dbReference type="InterPro" id="IPR024747">
    <property type="entry name" value="Pyridox_Oxase-rel"/>
</dbReference>
<dbReference type="EMBL" id="FOXQ01000002">
    <property type="protein sequence ID" value="SFP85685.1"/>
    <property type="molecule type" value="Genomic_DNA"/>
</dbReference>
<proteinExistence type="predicted"/>
<name>A0A1I5TRL4_9BACT</name>
<dbReference type="OrthoDB" id="9794935at2"/>
<accession>A0A1I5TRL4</accession>
<sequence>MFGNLGNDAIETVLRHQIIGHIGCNANDITYVVPVSYAYENGYVYVHTEEGMKINMMRQNPKVCFETYLMENMGNWQCVIAWGQFEEITGEEERREALQILLNRNLPVITSKTVQLTEEWPFVPENLNEIKGIVFRIKLTMKTGKYERTEEVRY</sequence>
<dbReference type="STRING" id="1465490.SAMN05444277_102268"/>
<evidence type="ECO:0000313" key="1">
    <source>
        <dbReference type="EMBL" id="SFP85685.1"/>
    </source>
</evidence>
<keyword evidence="2" id="KW-1185">Reference proteome</keyword>
<dbReference type="SUPFAM" id="SSF50475">
    <property type="entry name" value="FMN-binding split barrel"/>
    <property type="match status" value="1"/>
</dbReference>
<organism evidence="1 2">
    <name type="scientific">Parafilimonas terrae</name>
    <dbReference type="NCBI Taxonomy" id="1465490"/>
    <lineage>
        <taxon>Bacteria</taxon>
        <taxon>Pseudomonadati</taxon>
        <taxon>Bacteroidota</taxon>
        <taxon>Chitinophagia</taxon>
        <taxon>Chitinophagales</taxon>
        <taxon>Chitinophagaceae</taxon>
        <taxon>Parafilimonas</taxon>
    </lineage>
</organism>
<dbReference type="RefSeq" id="WP_090656000.1">
    <property type="nucleotide sequence ID" value="NZ_FOXQ01000002.1"/>
</dbReference>
<evidence type="ECO:0008006" key="3">
    <source>
        <dbReference type="Google" id="ProtNLM"/>
    </source>
</evidence>
<dbReference type="PANTHER" id="PTHR34071">
    <property type="entry name" value="5-NITROIMIDAZOLE ANTIBIOTICS RESISTANCE PROTEIN, NIMA-FAMILY-RELATED PROTEIN-RELATED"/>
    <property type="match status" value="1"/>
</dbReference>
<dbReference type="AlphaFoldDB" id="A0A1I5TRL4"/>
<evidence type="ECO:0000313" key="2">
    <source>
        <dbReference type="Proteomes" id="UP000199031"/>
    </source>
</evidence>
<dbReference type="Pfam" id="PF12900">
    <property type="entry name" value="Pyridox_ox_2"/>
    <property type="match status" value="1"/>
</dbReference>
<dbReference type="InterPro" id="IPR012349">
    <property type="entry name" value="Split_barrel_FMN-bd"/>
</dbReference>
<dbReference type="Proteomes" id="UP000199031">
    <property type="component" value="Unassembled WGS sequence"/>
</dbReference>
<dbReference type="PANTHER" id="PTHR34071:SF2">
    <property type="entry name" value="FLAVIN-NUCLEOTIDE-BINDING PROTEIN"/>
    <property type="match status" value="1"/>
</dbReference>
<protein>
    <recommendedName>
        <fullName evidence="3">Pyridoxamine 5'-phosphate oxidase</fullName>
    </recommendedName>
</protein>